<dbReference type="Gene3D" id="3.80.10.10">
    <property type="entry name" value="Ribonuclease Inhibitor"/>
    <property type="match status" value="1"/>
</dbReference>
<keyword evidence="1" id="KW-0611">Plant defense</keyword>
<dbReference type="HOGENOM" id="CLU_824799_0_0_1"/>
<dbReference type="Proteomes" id="UP000026915">
    <property type="component" value="Chromosome 1"/>
</dbReference>
<protein>
    <submittedName>
        <fullName evidence="3">Cc-nbs-lrr resistance-like protein</fullName>
    </submittedName>
</protein>
<proteinExistence type="predicted"/>
<dbReference type="InterPro" id="IPR057135">
    <property type="entry name" value="At4g27190-like_LRR"/>
</dbReference>
<organism evidence="3 4">
    <name type="scientific">Theobroma cacao</name>
    <name type="common">Cacao</name>
    <name type="synonym">Cocoa</name>
    <dbReference type="NCBI Taxonomy" id="3641"/>
    <lineage>
        <taxon>Eukaryota</taxon>
        <taxon>Viridiplantae</taxon>
        <taxon>Streptophyta</taxon>
        <taxon>Embryophyta</taxon>
        <taxon>Tracheophyta</taxon>
        <taxon>Spermatophyta</taxon>
        <taxon>Magnoliopsida</taxon>
        <taxon>eudicotyledons</taxon>
        <taxon>Gunneridae</taxon>
        <taxon>Pentapetalae</taxon>
        <taxon>rosids</taxon>
        <taxon>malvids</taxon>
        <taxon>Malvales</taxon>
        <taxon>Malvaceae</taxon>
        <taxon>Byttnerioideae</taxon>
        <taxon>Theobroma</taxon>
    </lineage>
</organism>
<keyword evidence="4" id="KW-1185">Reference proteome</keyword>
<gene>
    <name evidence="3" type="ORF">TCM_002350</name>
</gene>
<dbReference type="SUPFAM" id="SSF52047">
    <property type="entry name" value="RNI-like"/>
    <property type="match status" value="1"/>
</dbReference>
<evidence type="ECO:0000313" key="4">
    <source>
        <dbReference type="Proteomes" id="UP000026915"/>
    </source>
</evidence>
<dbReference type="PANTHER" id="PTHR33463:SF198">
    <property type="entry name" value="RPP4C3"/>
    <property type="match status" value="1"/>
</dbReference>
<accession>A0A061DM30</accession>
<dbReference type="EMBL" id="CM001879">
    <property type="protein sequence ID" value="EOX93487.1"/>
    <property type="molecule type" value="Genomic_DNA"/>
</dbReference>
<dbReference type="InterPro" id="IPR032675">
    <property type="entry name" value="LRR_dom_sf"/>
</dbReference>
<dbReference type="PANTHER" id="PTHR33463">
    <property type="entry name" value="NB-ARC DOMAIN-CONTAINING PROTEIN-RELATED"/>
    <property type="match status" value="1"/>
</dbReference>
<feature type="domain" description="Disease resistance protein At4g27190-like leucine-rich repeats" evidence="2">
    <location>
        <begin position="41"/>
        <end position="189"/>
    </location>
</feature>
<evidence type="ECO:0000313" key="3">
    <source>
        <dbReference type="EMBL" id="EOX93487.1"/>
    </source>
</evidence>
<dbReference type="InParanoid" id="A0A061DM30"/>
<dbReference type="InterPro" id="IPR050905">
    <property type="entry name" value="Plant_NBS-LRR"/>
</dbReference>
<dbReference type="eggNOG" id="KOG4658">
    <property type="taxonomic scope" value="Eukaryota"/>
</dbReference>
<dbReference type="AlphaFoldDB" id="A0A061DM30"/>
<dbReference type="OMA" id="HRASMEC"/>
<dbReference type="Pfam" id="PF23247">
    <property type="entry name" value="LRR_RPS2"/>
    <property type="match status" value="1"/>
</dbReference>
<reference evidence="3 4" key="1">
    <citation type="journal article" date="2013" name="Genome Biol.">
        <title>The genome sequence of the most widely cultivated cacao type and its use to identify candidate genes regulating pod color.</title>
        <authorList>
            <person name="Motamayor J.C."/>
            <person name="Mockaitis K."/>
            <person name="Schmutz J."/>
            <person name="Haiminen N."/>
            <person name="Iii D.L."/>
            <person name="Cornejo O."/>
            <person name="Findley S.D."/>
            <person name="Zheng P."/>
            <person name="Utro F."/>
            <person name="Royaert S."/>
            <person name="Saski C."/>
            <person name="Jenkins J."/>
            <person name="Podicheti R."/>
            <person name="Zhao M."/>
            <person name="Scheffler B.E."/>
            <person name="Stack J.C."/>
            <person name="Feltus F.A."/>
            <person name="Mustiga G.M."/>
            <person name="Amores F."/>
            <person name="Phillips W."/>
            <person name="Marelli J.P."/>
            <person name="May G.D."/>
            <person name="Shapiro H."/>
            <person name="Ma J."/>
            <person name="Bustamante C.D."/>
            <person name="Schnell R.J."/>
            <person name="Main D."/>
            <person name="Gilbert D."/>
            <person name="Parida L."/>
            <person name="Kuhn D.N."/>
        </authorList>
    </citation>
    <scope>NUCLEOTIDE SEQUENCE [LARGE SCALE GENOMIC DNA]</scope>
    <source>
        <strain evidence="4">cv. Matina 1-6</strain>
    </source>
</reference>
<dbReference type="STRING" id="3641.A0A061DM30"/>
<evidence type="ECO:0000259" key="2">
    <source>
        <dbReference type="Pfam" id="PF23247"/>
    </source>
</evidence>
<evidence type="ECO:0000256" key="1">
    <source>
        <dbReference type="ARBA" id="ARBA00022821"/>
    </source>
</evidence>
<sequence>MHKSLRTDITTVSQAVEINTEKDYHISTQALFSDKVAFPNLKILKISHLKTVKIIWHNLLHTDSFCKLKEMKVGFCNDLLTIFPSNMVGTFQRIKTLIVSNCESLQHIFEIKVLDIKDTNPVATKLRELYIFHLPNLKHVWNEDPRDIHTFQNIRIVYVWDCWSLKSLFPASVAKGLKQLKDLTINCCGLEEVVSEEEGLKQAVNNFVFPQVCYLTLWNLPELKCFYPAMHETELPKLKVLKTYHCGKENILGIQEHHSSIQKPPVLFERVLNSNIPLKMFTYDVQTE</sequence>
<dbReference type="Gramene" id="EOX93487">
    <property type="protein sequence ID" value="EOX93487"/>
    <property type="gene ID" value="TCM_002350"/>
</dbReference>
<name>A0A061DM30_THECC</name>